<dbReference type="Gene3D" id="3.60.10.10">
    <property type="entry name" value="Endonuclease/exonuclease/phosphatase"/>
    <property type="match status" value="1"/>
</dbReference>
<reference evidence="1" key="1">
    <citation type="journal article" date="2014" name="Front. Microbiol.">
        <title>High frequency of phylogenetically diverse reductive dehalogenase-homologous genes in deep subseafloor sedimentary metagenomes.</title>
        <authorList>
            <person name="Kawai M."/>
            <person name="Futagami T."/>
            <person name="Toyoda A."/>
            <person name="Takaki Y."/>
            <person name="Nishi S."/>
            <person name="Hori S."/>
            <person name="Arai W."/>
            <person name="Tsubouchi T."/>
            <person name="Morono Y."/>
            <person name="Uchiyama I."/>
            <person name="Ito T."/>
            <person name="Fujiyama A."/>
            <person name="Inagaki F."/>
            <person name="Takami H."/>
        </authorList>
    </citation>
    <scope>NUCLEOTIDE SEQUENCE</scope>
    <source>
        <strain evidence="1">Expedition CK06-06</strain>
    </source>
</reference>
<evidence type="ECO:0000313" key="1">
    <source>
        <dbReference type="EMBL" id="GAI19305.1"/>
    </source>
</evidence>
<comment type="caution">
    <text evidence="1">The sequence shown here is derived from an EMBL/GenBank/DDBJ whole genome shotgun (WGS) entry which is preliminary data.</text>
</comment>
<gene>
    <name evidence="1" type="ORF">S06H3_31070</name>
</gene>
<dbReference type="EMBL" id="BARV01018359">
    <property type="protein sequence ID" value="GAI19305.1"/>
    <property type="molecule type" value="Genomic_DNA"/>
</dbReference>
<proteinExistence type="predicted"/>
<dbReference type="AlphaFoldDB" id="X1MX87"/>
<name>X1MX87_9ZZZZ</name>
<accession>X1MX87</accession>
<dbReference type="InterPro" id="IPR036691">
    <property type="entry name" value="Endo/exonu/phosph_ase_sf"/>
</dbReference>
<sequence length="252" mass="29288">LARNRDTIRPVINRYGKYLESVKAWEDSGKTGPKPTTLTKAKLRMPVFLTFIRQPFCVGFRIRGHPGTEPYEFMTVNAHLNYGDPKHDPKQEFYALMNWIVARTEQKGKTYHPNFILLGDLNMDFDDPEKDKERLEKDIKELNTITEEGVSVNFPFLDIHPDQTEVFRTNAKLSQTYDQIGLFSRDKRLPTHKDNETIMGKNPAGPDYGVFNFVKLFSEALKVPESKWGALIERFHHKVSDHMPLWLRLPLP</sequence>
<feature type="non-terminal residue" evidence="1">
    <location>
        <position position="1"/>
    </location>
</feature>
<protein>
    <recommendedName>
        <fullName evidence="2">Endonuclease/exonuclease/phosphatase domain-containing protein</fullName>
    </recommendedName>
</protein>
<dbReference type="SUPFAM" id="SSF56219">
    <property type="entry name" value="DNase I-like"/>
    <property type="match status" value="1"/>
</dbReference>
<evidence type="ECO:0008006" key="2">
    <source>
        <dbReference type="Google" id="ProtNLM"/>
    </source>
</evidence>
<organism evidence="1">
    <name type="scientific">marine sediment metagenome</name>
    <dbReference type="NCBI Taxonomy" id="412755"/>
    <lineage>
        <taxon>unclassified sequences</taxon>
        <taxon>metagenomes</taxon>
        <taxon>ecological metagenomes</taxon>
    </lineage>
</organism>